<dbReference type="SUPFAM" id="SSF140931">
    <property type="entry name" value="Fic-like"/>
    <property type="match status" value="1"/>
</dbReference>
<evidence type="ECO:0000256" key="2">
    <source>
        <dbReference type="PIRSR" id="PIRSR640198-1"/>
    </source>
</evidence>
<dbReference type="PIRSF" id="PIRSF038925">
    <property type="entry name" value="AMP-prot_trans"/>
    <property type="match status" value="1"/>
</dbReference>
<dbReference type="Gene3D" id="1.10.3290.10">
    <property type="entry name" value="Fido-like domain"/>
    <property type="match status" value="1"/>
</dbReference>
<dbReference type="EMBL" id="FWXN01000002">
    <property type="protein sequence ID" value="SMC36769.1"/>
    <property type="molecule type" value="Genomic_DNA"/>
</dbReference>
<dbReference type="PANTHER" id="PTHR13504:SF35">
    <property type="entry name" value="PROTEIN ADENYLYLTRANSFERASE SOFIC"/>
    <property type="match status" value="1"/>
</dbReference>
<dbReference type="InterPro" id="IPR036390">
    <property type="entry name" value="WH_DNA-bd_sf"/>
</dbReference>
<feature type="binding site" evidence="3">
    <location>
        <begin position="200"/>
        <end position="207"/>
    </location>
    <ligand>
        <name>ATP</name>
        <dbReference type="ChEBI" id="CHEBI:30616"/>
    </ligand>
</feature>
<feature type="compositionally biased region" description="Basic and acidic residues" evidence="4">
    <location>
        <begin position="1"/>
        <end position="10"/>
    </location>
</feature>
<evidence type="ECO:0000313" key="6">
    <source>
        <dbReference type="EMBL" id="SMC36769.1"/>
    </source>
</evidence>
<dbReference type="InterPro" id="IPR048770">
    <property type="entry name" value="SoFic-like_C"/>
</dbReference>
<organism evidence="6 7">
    <name type="scientific">Janibacter indicus</name>
    <dbReference type="NCBI Taxonomy" id="857417"/>
    <lineage>
        <taxon>Bacteria</taxon>
        <taxon>Bacillati</taxon>
        <taxon>Actinomycetota</taxon>
        <taxon>Actinomycetes</taxon>
        <taxon>Micrococcales</taxon>
        <taxon>Intrasporangiaceae</taxon>
        <taxon>Janibacter</taxon>
    </lineage>
</organism>
<evidence type="ECO:0000313" key="7">
    <source>
        <dbReference type="Proteomes" id="UP000192634"/>
    </source>
</evidence>
<keyword evidence="1" id="KW-0547">Nucleotide-binding</keyword>
<keyword evidence="1" id="KW-0067">ATP-binding</keyword>
<dbReference type="InterPro" id="IPR003812">
    <property type="entry name" value="Fido"/>
</dbReference>
<dbReference type="PROSITE" id="PS51459">
    <property type="entry name" value="FIDO"/>
    <property type="match status" value="1"/>
</dbReference>
<name>A0A1W1YKU7_9MICO</name>
<dbReference type="Proteomes" id="UP000192634">
    <property type="component" value="Unassembled WGS sequence"/>
</dbReference>
<accession>A0A1W1YKU7</accession>
<reference evidence="6 7" key="1">
    <citation type="submission" date="2017-04" db="EMBL/GenBank/DDBJ databases">
        <authorList>
            <person name="Afonso C.L."/>
            <person name="Miller P.J."/>
            <person name="Scott M.A."/>
            <person name="Spackman E."/>
            <person name="Goraichik I."/>
            <person name="Dimitrov K.M."/>
            <person name="Suarez D.L."/>
            <person name="Swayne D.E."/>
        </authorList>
    </citation>
    <scope>NUCLEOTIDE SEQUENCE [LARGE SCALE GENOMIC DNA]</scope>
    <source>
        <strain evidence="6 7">CGMCC 1.12511</strain>
    </source>
</reference>
<dbReference type="Pfam" id="PF02661">
    <property type="entry name" value="Fic"/>
    <property type="match status" value="1"/>
</dbReference>
<dbReference type="InterPro" id="IPR040198">
    <property type="entry name" value="Fido_containing"/>
</dbReference>
<feature type="binding site" evidence="3">
    <location>
        <begin position="238"/>
        <end position="239"/>
    </location>
    <ligand>
        <name>ATP</name>
        <dbReference type="ChEBI" id="CHEBI:30616"/>
    </ligand>
</feature>
<feature type="domain" description="Fido" evidence="5">
    <location>
        <begin position="120"/>
        <end position="260"/>
    </location>
</feature>
<protein>
    <submittedName>
        <fullName evidence="6">Fic family protein</fullName>
    </submittedName>
</protein>
<dbReference type="SUPFAM" id="SSF46785">
    <property type="entry name" value="Winged helix' DNA-binding domain"/>
    <property type="match status" value="1"/>
</dbReference>
<proteinExistence type="predicted"/>
<evidence type="ECO:0000256" key="4">
    <source>
        <dbReference type="SAM" id="MobiDB-lite"/>
    </source>
</evidence>
<feature type="region of interest" description="Disordered" evidence="4">
    <location>
        <begin position="1"/>
        <end position="20"/>
    </location>
</feature>
<dbReference type="InterPro" id="IPR025758">
    <property type="entry name" value="Fic/DOC_N"/>
</dbReference>
<evidence type="ECO:0000256" key="3">
    <source>
        <dbReference type="PIRSR" id="PIRSR640198-2"/>
    </source>
</evidence>
<evidence type="ECO:0000256" key="1">
    <source>
        <dbReference type="PIRSR" id="PIRSR038925-1"/>
    </source>
</evidence>
<feature type="active site" evidence="2">
    <location>
        <position position="196"/>
    </location>
</feature>
<dbReference type="InterPro" id="IPR036388">
    <property type="entry name" value="WH-like_DNA-bd_sf"/>
</dbReference>
<evidence type="ECO:0000259" key="5">
    <source>
        <dbReference type="PROSITE" id="PS51459"/>
    </source>
</evidence>
<dbReference type="Pfam" id="PF13784">
    <property type="entry name" value="Fic_N"/>
    <property type="match status" value="1"/>
</dbReference>
<feature type="binding site" evidence="1">
    <location>
        <position position="70"/>
    </location>
    <ligand>
        <name>ATP</name>
        <dbReference type="ChEBI" id="CHEBI:30616"/>
    </ligand>
</feature>
<dbReference type="Gene3D" id="1.10.10.10">
    <property type="entry name" value="Winged helix-like DNA-binding domain superfamily/Winged helix DNA-binding domain"/>
    <property type="match status" value="1"/>
</dbReference>
<feature type="binding site" evidence="1">
    <location>
        <position position="238"/>
    </location>
    <ligand>
        <name>ATP</name>
        <dbReference type="ChEBI" id="CHEBI:30616"/>
    </ligand>
</feature>
<gene>
    <name evidence="6" type="ORF">SAMN06296429_102139</name>
</gene>
<dbReference type="InterPro" id="IPR036597">
    <property type="entry name" value="Fido-like_dom_sf"/>
</dbReference>
<dbReference type="AlphaFoldDB" id="A0A1W1YKU7"/>
<dbReference type="GO" id="GO:0005524">
    <property type="term" value="F:ATP binding"/>
    <property type="evidence" value="ECO:0007669"/>
    <property type="project" value="UniProtKB-KW"/>
</dbReference>
<sequence length="367" mass="40843">MRKWRADRPFNELPAPPPADTLETKAVLKAAIGAREAVARLDQASRAMPNPGVLINTIPLLEAQASSEIENVVTTSDDLFRHMDDDDSSTDPAVRETLRYRTALHAGFRMVRDRGLTMGTAERVCSTIHAREMSVRSLPGTRIANPATGAIVYSPPEGADVIRDKLTEWERFVHADDGLDPLVRMAAAHYQFEAIHPFSDGNGRTGRILNVLMLVEAGLLHMPVLYLSRYIIRTKDDYYRLLREVTSAGNWEEWIRYVLAGVERTSTATVAKISATRELQADFARRARAVSKGGADAEFLAVLFEQPYCRIATVIDRCGVSRPTATRWLSELASAGLLDDHKVGRDRLFINREFLTLLLSEQGEGGR</sequence>
<dbReference type="Pfam" id="PF21248">
    <property type="entry name" value="SoFic-like_C"/>
    <property type="match status" value="1"/>
</dbReference>
<dbReference type="InterPro" id="IPR026287">
    <property type="entry name" value="SoFic-like"/>
</dbReference>
<feature type="binding site" evidence="1">
    <location>
        <begin position="201"/>
        <end position="207"/>
    </location>
    <ligand>
        <name>ATP</name>
        <dbReference type="ChEBI" id="CHEBI:30616"/>
    </ligand>
</feature>
<dbReference type="OrthoDB" id="9813719at2"/>
<dbReference type="PANTHER" id="PTHR13504">
    <property type="entry name" value="FIDO DOMAIN-CONTAINING PROTEIN DDB_G0283145"/>
    <property type="match status" value="1"/>
</dbReference>
<feature type="binding site" evidence="1">
    <location>
        <position position="196"/>
    </location>
    <ligand>
        <name>ATP</name>
        <dbReference type="ChEBI" id="CHEBI:30616"/>
    </ligand>
</feature>